<comment type="caution">
    <text evidence="11">The sequence shown here is derived from an EMBL/GenBank/DDBJ whole genome shotgun (WGS) entry which is preliminary data.</text>
</comment>
<feature type="transmembrane region" description="Helical" evidence="10">
    <location>
        <begin position="79"/>
        <end position="101"/>
    </location>
</feature>
<feature type="binding site" evidence="10">
    <location>
        <position position="94"/>
    </location>
    <ligand>
        <name>Na(+)</name>
        <dbReference type="ChEBI" id="CHEBI:29101"/>
        <note>structural</note>
    </ligand>
</feature>
<evidence type="ECO:0000313" key="12">
    <source>
        <dbReference type="Proteomes" id="UP000029093"/>
    </source>
</evidence>
<evidence type="ECO:0000256" key="7">
    <source>
        <dbReference type="ARBA" id="ARBA00035120"/>
    </source>
</evidence>
<evidence type="ECO:0000313" key="11">
    <source>
        <dbReference type="EMBL" id="KFI47122.1"/>
    </source>
</evidence>
<evidence type="ECO:0000256" key="10">
    <source>
        <dbReference type="HAMAP-Rule" id="MF_00454"/>
    </source>
</evidence>
<dbReference type="EMBL" id="JGYQ01000015">
    <property type="protein sequence ID" value="KFI47122.1"/>
    <property type="molecule type" value="Genomic_DNA"/>
</dbReference>
<dbReference type="PANTHER" id="PTHR28259">
    <property type="entry name" value="FLUORIDE EXPORT PROTEIN 1-RELATED"/>
    <property type="match status" value="1"/>
</dbReference>
<evidence type="ECO:0000256" key="5">
    <source>
        <dbReference type="ARBA" id="ARBA00023136"/>
    </source>
</evidence>
<dbReference type="AlphaFoldDB" id="A0A086ZKS2"/>
<feature type="binding site" evidence="10">
    <location>
        <position position="91"/>
    </location>
    <ligand>
        <name>Na(+)</name>
        <dbReference type="ChEBI" id="CHEBI:29101"/>
        <note>structural</note>
    </ligand>
</feature>
<dbReference type="PANTHER" id="PTHR28259:SF1">
    <property type="entry name" value="FLUORIDE EXPORT PROTEIN 1-RELATED"/>
    <property type="match status" value="1"/>
</dbReference>
<feature type="transmembrane region" description="Helical" evidence="10">
    <location>
        <begin position="45"/>
        <end position="73"/>
    </location>
</feature>
<dbReference type="GO" id="GO:0046872">
    <property type="term" value="F:metal ion binding"/>
    <property type="evidence" value="ECO:0007669"/>
    <property type="project" value="UniProtKB-KW"/>
</dbReference>
<evidence type="ECO:0000256" key="2">
    <source>
        <dbReference type="ARBA" id="ARBA00022475"/>
    </source>
</evidence>
<keyword evidence="6 10" id="KW-0407">Ion channel</keyword>
<name>A0A086ZKS2_9BIFI</name>
<organism evidence="11 12">
    <name type="scientific">Bifidobacterium boum</name>
    <dbReference type="NCBI Taxonomy" id="78343"/>
    <lineage>
        <taxon>Bacteria</taxon>
        <taxon>Bacillati</taxon>
        <taxon>Actinomycetota</taxon>
        <taxon>Actinomycetes</taxon>
        <taxon>Bifidobacteriales</taxon>
        <taxon>Bifidobacteriaceae</taxon>
        <taxon>Bifidobacterium</taxon>
    </lineage>
</organism>
<dbReference type="Pfam" id="PF02537">
    <property type="entry name" value="CRCB"/>
    <property type="match status" value="1"/>
</dbReference>
<dbReference type="InterPro" id="IPR003691">
    <property type="entry name" value="FluC"/>
</dbReference>
<evidence type="ECO:0000256" key="4">
    <source>
        <dbReference type="ARBA" id="ARBA00022989"/>
    </source>
</evidence>
<dbReference type="OrthoDB" id="5148600at2"/>
<comment type="activity regulation">
    <text evidence="10">Na(+) is not transported, but it plays an essential structural role and its presence is essential for fluoride channel function.</text>
</comment>
<dbReference type="GeneID" id="303204199"/>
<keyword evidence="10" id="KW-0479">Metal-binding</keyword>
<sequence>MTSFLIGALLCLMGGLGAVTRFVLDTAVKQPWSRIPDNADERTTAIHAFPLSTLVVNIVASLLAGIVAAAFVYHGDPASPWRLVLATGFLGGFSTFSTAINESVTLLRNGKRAVAAANIVLEYVVPLLCVALGWWLAAAL</sequence>
<keyword evidence="4 10" id="KW-1133">Transmembrane helix</keyword>
<comment type="catalytic activity">
    <reaction evidence="8">
        <text>fluoride(in) = fluoride(out)</text>
        <dbReference type="Rhea" id="RHEA:76159"/>
        <dbReference type="ChEBI" id="CHEBI:17051"/>
    </reaction>
    <physiologicalReaction direction="left-to-right" evidence="8">
        <dbReference type="Rhea" id="RHEA:76160"/>
    </physiologicalReaction>
</comment>
<keyword evidence="10" id="KW-0915">Sodium</keyword>
<dbReference type="GO" id="GO:0005886">
    <property type="term" value="C:plasma membrane"/>
    <property type="evidence" value="ECO:0007669"/>
    <property type="project" value="UniProtKB-SubCell"/>
</dbReference>
<keyword evidence="2 10" id="KW-1003">Cell membrane</keyword>
<keyword evidence="10" id="KW-0406">Ion transport</keyword>
<evidence type="ECO:0000256" key="3">
    <source>
        <dbReference type="ARBA" id="ARBA00022692"/>
    </source>
</evidence>
<feature type="transmembrane region" description="Helical" evidence="10">
    <location>
        <begin position="6"/>
        <end position="24"/>
    </location>
</feature>
<dbReference type="RefSeq" id="WP_026503079.1">
    <property type="nucleotide sequence ID" value="NZ_JGYQ01000015.1"/>
</dbReference>
<reference evidence="11 12" key="1">
    <citation type="submission" date="2014-03" db="EMBL/GenBank/DDBJ databases">
        <title>Genomics of Bifidobacteria.</title>
        <authorList>
            <person name="Ventura M."/>
            <person name="Milani C."/>
            <person name="Lugli G.A."/>
        </authorList>
    </citation>
    <scope>NUCLEOTIDE SEQUENCE [LARGE SCALE GENOMIC DNA]</scope>
    <source>
        <strain evidence="11 12">LMG 10736</strain>
    </source>
</reference>
<dbReference type="GO" id="GO:0140114">
    <property type="term" value="P:cellular detoxification of fluoride"/>
    <property type="evidence" value="ECO:0007669"/>
    <property type="project" value="UniProtKB-UniRule"/>
</dbReference>
<proteinExistence type="inferred from homology"/>
<dbReference type="Proteomes" id="UP000029093">
    <property type="component" value="Unassembled WGS sequence"/>
</dbReference>
<dbReference type="HAMAP" id="MF_00454">
    <property type="entry name" value="FluC"/>
    <property type="match status" value="1"/>
</dbReference>
<dbReference type="GO" id="GO:0062054">
    <property type="term" value="F:fluoride channel activity"/>
    <property type="evidence" value="ECO:0007669"/>
    <property type="project" value="UniProtKB-UniRule"/>
</dbReference>
<protein>
    <recommendedName>
        <fullName evidence="10">Fluoride-specific ion channel FluC</fullName>
    </recommendedName>
</protein>
<keyword evidence="3 10" id="KW-0812">Transmembrane</keyword>
<keyword evidence="10" id="KW-0813">Transport</keyword>
<comment type="subcellular location">
    <subcellularLocation>
        <location evidence="1 10">Cell membrane</location>
        <topology evidence="1 10">Multi-pass membrane protein</topology>
    </subcellularLocation>
</comment>
<accession>A0A086ZKS2</accession>
<keyword evidence="12" id="KW-1185">Reference proteome</keyword>
<evidence type="ECO:0000256" key="1">
    <source>
        <dbReference type="ARBA" id="ARBA00004651"/>
    </source>
</evidence>
<comment type="similarity">
    <text evidence="7 10">Belongs to the fluoride channel Fluc/FEX (TC 1.A.43) family.</text>
</comment>
<evidence type="ECO:0000256" key="9">
    <source>
        <dbReference type="ARBA" id="ARBA00049940"/>
    </source>
</evidence>
<keyword evidence="5 10" id="KW-0472">Membrane</keyword>
<evidence type="ECO:0000256" key="6">
    <source>
        <dbReference type="ARBA" id="ARBA00023303"/>
    </source>
</evidence>
<evidence type="ECO:0000256" key="8">
    <source>
        <dbReference type="ARBA" id="ARBA00035585"/>
    </source>
</evidence>
<gene>
    <name evidence="10" type="primary">fluC</name>
    <name evidence="10" type="synonym">crcB</name>
    <name evidence="11" type="ORF">BBOU_1094</name>
</gene>
<comment type="function">
    <text evidence="9 10">Fluoride-specific ion channel. Important for reducing fluoride concentration in the cell, thus reducing its toxicity.</text>
</comment>
<feature type="transmembrane region" description="Helical" evidence="10">
    <location>
        <begin position="113"/>
        <end position="137"/>
    </location>
</feature>